<dbReference type="Pfam" id="PF16320">
    <property type="entry name" value="Ribosomal_L12_N"/>
    <property type="match status" value="1"/>
</dbReference>
<reference evidence="7 8" key="1">
    <citation type="journal article" date="2012" name="MBio">
        <title>De novo assembly of the Pneumocystis jirovecii genome from a single bronchoalveolar lavage fluid specimen from a patient.</title>
        <authorList>
            <person name="Cisse O.H."/>
            <person name="Pagni M."/>
            <person name="Hauser P.M."/>
        </authorList>
    </citation>
    <scope>NUCLEOTIDE SEQUENCE [LARGE SCALE GENOMIC DNA]</scope>
    <source>
        <strain evidence="7 8">SE8</strain>
    </source>
</reference>
<dbReference type="SUPFAM" id="SSF50193">
    <property type="entry name" value="Ribosomal protein L14"/>
    <property type="match status" value="1"/>
</dbReference>
<feature type="domain" description="Large ribosomal subunit protein bL12 oligomerization" evidence="6">
    <location>
        <begin position="123"/>
        <end position="154"/>
    </location>
</feature>
<evidence type="ECO:0000259" key="6">
    <source>
        <dbReference type="Pfam" id="PF16320"/>
    </source>
</evidence>
<dbReference type="InterPro" id="IPR013823">
    <property type="entry name" value="Ribosomal_bL12_C"/>
</dbReference>
<evidence type="ECO:0000313" key="8">
    <source>
        <dbReference type="Proteomes" id="UP000010422"/>
    </source>
</evidence>
<dbReference type="HAMAP" id="MF_01367">
    <property type="entry name" value="Ribosomal_uL14"/>
    <property type="match status" value="1"/>
</dbReference>
<dbReference type="GO" id="GO:0006412">
    <property type="term" value="P:translation"/>
    <property type="evidence" value="ECO:0007669"/>
    <property type="project" value="InterPro"/>
</dbReference>
<dbReference type="Gene3D" id="2.40.150.20">
    <property type="entry name" value="Ribosomal protein L14"/>
    <property type="match status" value="1"/>
</dbReference>
<dbReference type="EMBL" id="CAKM01000156">
    <property type="protein sequence ID" value="CCJ29117.1"/>
    <property type="molecule type" value="Genomic_DNA"/>
</dbReference>
<keyword evidence="3" id="KW-0689">Ribosomal protein</keyword>
<dbReference type="Pfam" id="PF00542">
    <property type="entry name" value="Ribosomal_L12"/>
    <property type="match status" value="1"/>
</dbReference>
<evidence type="ECO:0000256" key="1">
    <source>
        <dbReference type="ARBA" id="ARBA00007197"/>
    </source>
</evidence>
<comment type="similarity">
    <text evidence="1">Belongs to the bacterial ribosomal protein bL12 family.</text>
</comment>
<evidence type="ECO:0000313" key="7">
    <source>
        <dbReference type="EMBL" id="CCJ29117.1"/>
    </source>
</evidence>
<dbReference type="FunFam" id="3.30.1390.10:FF:000001">
    <property type="entry name" value="50S ribosomal protein L7/L12"/>
    <property type="match status" value="1"/>
</dbReference>
<comment type="caution">
    <text evidence="7">The sequence shown here is derived from an EMBL/GenBank/DDBJ whole genome shotgun (WGS) entry which is preliminary data.</text>
</comment>
<dbReference type="InterPro" id="IPR036853">
    <property type="entry name" value="Ribosomal_uL14_sf"/>
</dbReference>
<evidence type="ECO:0000256" key="3">
    <source>
        <dbReference type="ARBA" id="ARBA00022980"/>
    </source>
</evidence>
<evidence type="ECO:0000256" key="2">
    <source>
        <dbReference type="ARBA" id="ARBA00010745"/>
    </source>
</evidence>
<dbReference type="Gene3D" id="1.20.5.710">
    <property type="entry name" value="Single helix bin"/>
    <property type="match status" value="1"/>
</dbReference>
<dbReference type="InterPro" id="IPR014719">
    <property type="entry name" value="Ribosomal_bL12_C/ClpS-like"/>
</dbReference>
<evidence type="ECO:0000259" key="5">
    <source>
        <dbReference type="Pfam" id="PF00542"/>
    </source>
</evidence>
<dbReference type="GO" id="GO:0003735">
    <property type="term" value="F:structural constituent of ribosome"/>
    <property type="evidence" value="ECO:0007669"/>
    <property type="project" value="InterPro"/>
</dbReference>
<dbReference type="VEuPathDB" id="FungiDB:PNEJI1_002783"/>
<dbReference type="PANTHER" id="PTHR45987">
    <property type="entry name" value="39S RIBOSOMAL PROTEIN L12"/>
    <property type="match status" value="1"/>
</dbReference>
<dbReference type="SMART" id="SM01374">
    <property type="entry name" value="Ribosomal_L14"/>
    <property type="match status" value="1"/>
</dbReference>
<dbReference type="STRING" id="1209962.L0PA74"/>
<dbReference type="Pfam" id="PF00238">
    <property type="entry name" value="Ribosomal_L14"/>
    <property type="match status" value="1"/>
</dbReference>
<dbReference type="GO" id="GO:0003729">
    <property type="term" value="F:mRNA binding"/>
    <property type="evidence" value="ECO:0007669"/>
    <property type="project" value="TreeGrafter"/>
</dbReference>
<feature type="non-terminal residue" evidence="7">
    <location>
        <position position="239"/>
    </location>
</feature>
<dbReference type="AlphaFoldDB" id="L0PA74"/>
<organism evidence="8">
    <name type="scientific">Pneumocystis jirovecii</name>
    <name type="common">Human pneumocystis pneumonia agent</name>
    <dbReference type="NCBI Taxonomy" id="42068"/>
    <lineage>
        <taxon>Eukaryota</taxon>
        <taxon>Fungi</taxon>
        <taxon>Dikarya</taxon>
        <taxon>Ascomycota</taxon>
        <taxon>Taphrinomycotina</taxon>
        <taxon>Pneumocystomycetes</taxon>
        <taxon>Pneumocystaceae</taxon>
        <taxon>Pneumocystis</taxon>
    </lineage>
</organism>
<dbReference type="Gene3D" id="3.30.1390.10">
    <property type="match status" value="1"/>
</dbReference>
<keyword evidence="4" id="KW-0687">Ribonucleoprotein</keyword>
<protein>
    <submittedName>
        <fullName evidence="7">Uncharacterized protein</fullName>
    </submittedName>
</protein>
<dbReference type="InterPro" id="IPR000206">
    <property type="entry name" value="Ribosomal_bL12"/>
</dbReference>
<feature type="domain" description="Large ribosomal subunit protein bL12 C-terminal" evidence="5">
    <location>
        <begin position="179"/>
        <end position="238"/>
    </location>
</feature>
<name>L0PA74_PNEJI</name>
<dbReference type="InterPro" id="IPR008932">
    <property type="entry name" value="Ribosomal_bL12_oligo"/>
</dbReference>
<dbReference type="GO" id="GO:0005762">
    <property type="term" value="C:mitochondrial large ribosomal subunit"/>
    <property type="evidence" value="ECO:0007669"/>
    <property type="project" value="TreeGrafter"/>
</dbReference>
<dbReference type="InterPro" id="IPR036235">
    <property type="entry name" value="Ribosomal_bL12_oligo_N_sf"/>
</dbReference>
<dbReference type="CDD" id="cd00337">
    <property type="entry name" value="Ribosomal_uL14"/>
    <property type="match status" value="1"/>
</dbReference>
<dbReference type="InParanoid" id="L0PA74"/>
<dbReference type="Proteomes" id="UP000010422">
    <property type="component" value="Unassembled WGS sequence"/>
</dbReference>
<comment type="similarity">
    <text evidence="2">Belongs to the universal ribosomal protein uL14 family.</text>
</comment>
<sequence>AQLAECINVLKSGKYAKIGCFFVENIILCLIYSLGDEIVVVIQKARSSGLSAGSQNINKVQRGDIKHALVVRTKKETRRKDGKYIRFDDNACILINKKEPIGTRILGSDPRSAVTPTVSLLTVDQISCLTLKETAELVSQLKIHLNIQDIAPVVTSVPLSTSEPVHQENDEEKEEKRLFNVTLESYDPAAKAKVIKEIKSILGLNLVESKKFVESSPKMLKEGVNKEDADKIKKTFEDL</sequence>
<dbReference type="InterPro" id="IPR000218">
    <property type="entry name" value="Ribosomal_uL14"/>
</dbReference>
<accession>L0PA74</accession>
<dbReference type="PANTHER" id="PTHR45987:SF4">
    <property type="entry name" value="LARGE RIBOSOMAL SUBUNIT PROTEIN BL12M"/>
    <property type="match status" value="1"/>
</dbReference>
<gene>
    <name evidence="7" type="ORF">PNEJI1_002783</name>
</gene>
<dbReference type="SUPFAM" id="SSF54736">
    <property type="entry name" value="ClpS-like"/>
    <property type="match status" value="1"/>
</dbReference>
<proteinExistence type="inferred from homology"/>
<dbReference type="SUPFAM" id="SSF48300">
    <property type="entry name" value="Ribosomal protein L7/12, oligomerisation (N-terminal) domain"/>
    <property type="match status" value="1"/>
</dbReference>
<feature type="non-terminal residue" evidence="7">
    <location>
        <position position="1"/>
    </location>
</feature>
<evidence type="ECO:0000256" key="4">
    <source>
        <dbReference type="ARBA" id="ARBA00023274"/>
    </source>
</evidence>